<dbReference type="EMBL" id="JACIDT010000002">
    <property type="protein sequence ID" value="MBB3925043.1"/>
    <property type="molecule type" value="Genomic_DNA"/>
</dbReference>
<reference evidence="1 2" key="1">
    <citation type="submission" date="2020-08" db="EMBL/GenBank/DDBJ databases">
        <title>Genomic Encyclopedia of Type Strains, Phase IV (KMG-IV): sequencing the most valuable type-strain genomes for metagenomic binning, comparative biology and taxonomic classification.</title>
        <authorList>
            <person name="Goeker M."/>
        </authorList>
    </citation>
    <scope>NUCLEOTIDE SEQUENCE [LARGE SCALE GENOMIC DNA]</scope>
    <source>
        <strain evidence="1 2">DSM 26189</strain>
    </source>
</reference>
<gene>
    <name evidence="1" type="ORF">GGR43_000744</name>
</gene>
<evidence type="ECO:0000313" key="2">
    <source>
        <dbReference type="Proteomes" id="UP000571950"/>
    </source>
</evidence>
<accession>A0A7W6BLX7</accession>
<keyword evidence="2" id="KW-1185">Reference proteome</keyword>
<evidence type="ECO:0000313" key="1">
    <source>
        <dbReference type="EMBL" id="MBB3925043.1"/>
    </source>
</evidence>
<name>A0A7W6BLX7_9SPHN</name>
<dbReference type="Proteomes" id="UP000571950">
    <property type="component" value="Unassembled WGS sequence"/>
</dbReference>
<dbReference type="RefSeq" id="WP_188070602.1">
    <property type="nucleotide sequence ID" value="NZ_BSPS01000022.1"/>
</dbReference>
<comment type="caution">
    <text evidence="1">The sequence shown here is derived from an EMBL/GenBank/DDBJ whole genome shotgun (WGS) entry which is preliminary data.</text>
</comment>
<dbReference type="AlphaFoldDB" id="A0A7W6BLX7"/>
<sequence>MTDKTKKAFVISSFRDAGTERRFEAGTTPDLTEGEFINYKAAGLVRAPTADELKAKSAS</sequence>
<protein>
    <submittedName>
        <fullName evidence="1">Uncharacterized protein</fullName>
    </submittedName>
</protein>
<organism evidence="1 2">
    <name type="scientific">Sphingobium jiangsuense</name>
    <dbReference type="NCBI Taxonomy" id="870476"/>
    <lineage>
        <taxon>Bacteria</taxon>
        <taxon>Pseudomonadati</taxon>
        <taxon>Pseudomonadota</taxon>
        <taxon>Alphaproteobacteria</taxon>
        <taxon>Sphingomonadales</taxon>
        <taxon>Sphingomonadaceae</taxon>
        <taxon>Sphingobium</taxon>
    </lineage>
</organism>
<proteinExistence type="predicted"/>